<feature type="transmembrane region" description="Helical" evidence="1">
    <location>
        <begin position="210"/>
        <end position="233"/>
    </location>
</feature>
<feature type="transmembrane region" description="Helical" evidence="1">
    <location>
        <begin position="74"/>
        <end position="92"/>
    </location>
</feature>
<keyword evidence="1" id="KW-1133">Transmembrane helix</keyword>
<name>A0A8J3QCR2_9ACTN</name>
<feature type="transmembrane region" description="Helical" evidence="1">
    <location>
        <begin position="170"/>
        <end position="190"/>
    </location>
</feature>
<organism evidence="2 3">
    <name type="scientific">Rhizocola hellebori</name>
    <dbReference type="NCBI Taxonomy" id="1392758"/>
    <lineage>
        <taxon>Bacteria</taxon>
        <taxon>Bacillati</taxon>
        <taxon>Actinomycetota</taxon>
        <taxon>Actinomycetes</taxon>
        <taxon>Micromonosporales</taxon>
        <taxon>Micromonosporaceae</taxon>
        <taxon>Rhizocola</taxon>
    </lineage>
</organism>
<proteinExistence type="predicted"/>
<keyword evidence="1" id="KW-0812">Transmembrane</keyword>
<feature type="transmembrane region" description="Helical" evidence="1">
    <location>
        <begin position="254"/>
        <end position="273"/>
    </location>
</feature>
<evidence type="ECO:0000256" key="1">
    <source>
        <dbReference type="SAM" id="Phobius"/>
    </source>
</evidence>
<feature type="transmembrane region" description="Helical" evidence="1">
    <location>
        <begin position="142"/>
        <end position="158"/>
    </location>
</feature>
<keyword evidence="1" id="KW-0472">Membrane</keyword>
<dbReference type="EMBL" id="BONY01000035">
    <property type="protein sequence ID" value="GIH07252.1"/>
    <property type="molecule type" value="Genomic_DNA"/>
</dbReference>
<evidence type="ECO:0000313" key="2">
    <source>
        <dbReference type="EMBL" id="GIH07252.1"/>
    </source>
</evidence>
<feature type="transmembrane region" description="Helical" evidence="1">
    <location>
        <begin position="98"/>
        <end position="113"/>
    </location>
</feature>
<dbReference type="AlphaFoldDB" id="A0A8J3QCR2"/>
<evidence type="ECO:0000313" key="3">
    <source>
        <dbReference type="Proteomes" id="UP000612899"/>
    </source>
</evidence>
<gene>
    <name evidence="2" type="ORF">Rhe02_53190</name>
</gene>
<sequence>MLPPMTATAPALTRTAVNLPALGMAAAATVALAAALRAPLAATVAGFVVFGALHNVLELRYVLGRFAQVLTGRFLGVLVGLVTIIALCRLLALPRTEILVGYALLAAASLWCLKHRPLLLAAAIVLLAVAAAGSLAWPAHHFVVFTHLHNIVPLFFVWEWSRSPAVRAVCVGWVLVIPAALLAGAADSLIRVDGPVKFSPAATPLLDGQMAARLLAVFAFLQTMHYVVWVWLLPRYAPSATRRFEERVPALTGWRAWALGAIAACALALILLADYSTGRGVYASLATYHAYLEFPVLLALVFTLRKGQQS</sequence>
<reference evidence="2" key="1">
    <citation type="submission" date="2021-01" db="EMBL/GenBank/DDBJ databases">
        <title>Whole genome shotgun sequence of Rhizocola hellebori NBRC 109834.</title>
        <authorList>
            <person name="Komaki H."/>
            <person name="Tamura T."/>
        </authorList>
    </citation>
    <scope>NUCLEOTIDE SEQUENCE</scope>
    <source>
        <strain evidence="2">NBRC 109834</strain>
    </source>
</reference>
<evidence type="ECO:0008006" key="4">
    <source>
        <dbReference type="Google" id="ProtNLM"/>
    </source>
</evidence>
<protein>
    <recommendedName>
        <fullName evidence="4">Beta-carotene 15,15'-dioxygenase</fullName>
    </recommendedName>
</protein>
<accession>A0A8J3QCR2</accession>
<keyword evidence="3" id="KW-1185">Reference proteome</keyword>
<feature type="transmembrane region" description="Helical" evidence="1">
    <location>
        <begin position="20"/>
        <end position="53"/>
    </location>
</feature>
<dbReference type="Proteomes" id="UP000612899">
    <property type="component" value="Unassembled WGS sequence"/>
</dbReference>
<feature type="transmembrane region" description="Helical" evidence="1">
    <location>
        <begin position="118"/>
        <end position="136"/>
    </location>
</feature>
<feature type="transmembrane region" description="Helical" evidence="1">
    <location>
        <begin position="285"/>
        <end position="304"/>
    </location>
</feature>
<comment type="caution">
    <text evidence="2">The sequence shown here is derived from an EMBL/GenBank/DDBJ whole genome shotgun (WGS) entry which is preliminary data.</text>
</comment>